<feature type="transmembrane region" description="Helical" evidence="1">
    <location>
        <begin position="279"/>
        <end position="295"/>
    </location>
</feature>
<feature type="transmembrane region" description="Helical" evidence="1">
    <location>
        <begin position="128"/>
        <end position="148"/>
    </location>
</feature>
<evidence type="ECO:0000313" key="4">
    <source>
        <dbReference type="Proteomes" id="UP000644507"/>
    </source>
</evidence>
<dbReference type="PANTHER" id="PTHR22911">
    <property type="entry name" value="ACYL-MALONYL CONDENSING ENZYME-RELATED"/>
    <property type="match status" value="1"/>
</dbReference>
<feature type="domain" description="EamA" evidence="2">
    <location>
        <begin position="159"/>
        <end position="295"/>
    </location>
</feature>
<dbReference type="EMBL" id="BMXI01000004">
    <property type="protein sequence ID" value="GHC47789.1"/>
    <property type="molecule type" value="Genomic_DNA"/>
</dbReference>
<sequence>MSWLFLTVCSSALLGLYDFFKKLAVRGNAVLPVLFGGICAGGLAWLPFVVWSALSPESLPHPSLHVTAISAQEHGLLLIKSLIVVASWIFGYIGLKELPLSIATPIRATSPVWTIAFALLIFSESPSMRQWSGVAVILASFFLFSFAGRKEGIHFHRSKAVYLIIAATLLGASSSLFDKYLLQSVGLNPTEVQAWFSLYSVLAMLPALWWWRSRTDRQVFQFRWSIPAIGLTLLAADWLYFTAIAAPDALISIIAPVRRAATVVSFTLGILLLKEPFRVSKGLAVLGILVGVFLLA</sequence>
<protein>
    <submittedName>
        <fullName evidence="3">Permease</fullName>
    </submittedName>
</protein>
<gene>
    <name evidence="3" type="ORF">GCM10007100_11980</name>
</gene>
<dbReference type="RefSeq" id="WP_189568294.1">
    <property type="nucleotide sequence ID" value="NZ_BMXI01000004.1"/>
</dbReference>
<feature type="transmembrane region" description="Helical" evidence="1">
    <location>
        <begin position="224"/>
        <end position="243"/>
    </location>
</feature>
<dbReference type="Pfam" id="PF00892">
    <property type="entry name" value="EamA"/>
    <property type="match status" value="2"/>
</dbReference>
<organism evidence="3 4">
    <name type="scientific">Roseibacillus persicicus</name>
    <dbReference type="NCBI Taxonomy" id="454148"/>
    <lineage>
        <taxon>Bacteria</taxon>
        <taxon>Pseudomonadati</taxon>
        <taxon>Verrucomicrobiota</taxon>
        <taxon>Verrucomicrobiia</taxon>
        <taxon>Verrucomicrobiales</taxon>
        <taxon>Verrucomicrobiaceae</taxon>
        <taxon>Roseibacillus</taxon>
    </lineage>
</organism>
<dbReference type="AlphaFoldDB" id="A0A918TIU8"/>
<feature type="transmembrane region" description="Helical" evidence="1">
    <location>
        <begin position="74"/>
        <end position="95"/>
    </location>
</feature>
<evidence type="ECO:0000259" key="2">
    <source>
        <dbReference type="Pfam" id="PF00892"/>
    </source>
</evidence>
<reference evidence="3" key="1">
    <citation type="journal article" date="2014" name="Int. J. Syst. Evol. Microbiol.">
        <title>Complete genome sequence of Corynebacterium casei LMG S-19264T (=DSM 44701T), isolated from a smear-ripened cheese.</title>
        <authorList>
            <consortium name="US DOE Joint Genome Institute (JGI-PGF)"/>
            <person name="Walter F."/>
            <person name="Albersmeier A."/>
            <person name="Kalinowski J."/>
            <person name="Ruckert C."/>
        </authorList>
    </citation>
    <scope>NUCLEOTIDE SEQUENCE</scope>
    <source>
        <strain evidence="3">KCTC 12988</strain>
    </source>
</reference>
<comment type="caution">
    <text evidence="3">The sequence shown here is derived from an EMBL/GenBank/DDBJ whole genome shotgun (WGS) entry which is preliminary data.</text>
</comment>
<dbReference type="GO" id="GO:0016020">
    <property type="term" value="C:membrane"/>
    <property type="evidence" value="ECO:0007669"/>
    <property type="project" value="InterPro"/>
</dbReference>
<reference evidence="3" key="2">
    <citation type="submission" date="2020-09" db="EMBL/GenBank/DDBJ databases">
        <authorList>
            <person name="Sun Q."/>
            <person name="Kim S."/>
        </authorList>
    </citation>
    <scope>NUCLEOTIDE SEQUENCE</scope>
    <source>
        <strain evidence="3">KCTC 12988</strain>
    </source>
</reference>
<feature type="transmembrane region" description="Helical" evidence="1">
    <location>
        <begin position="102"/>
        <end position="122"/>
    </location>
</feature>
<dbReference type="InterPro" id="IPR037185">
    <property type="entry name" value="EmrE-like"/>
</dbReference>
<proteinExistence type="predicted"/>
<dbReference type="Gene3D" id="1.10.3730.20">
    <property type="match status" value="1"/>
</dbReference>
<accession>A0A918TIU8</accession>
<keyword evidence="1" id="KW-1133">Transmembrane helix</keyword>
<evidence type="ECO:0000313" key="3">
    <source>
        <dbReference type="EMBL" id="GHC47789.1"/>
    </source>
</evidence>
<feature type="transmembrane region" description="Helical" evidence="1">
    <location>
        <begin position="29"/>
        <end position="54"/>
    </location>
</feature>
<keyword evidence="4" id="KW-1185">Reference proteome</keyword>
<dbReference type="Proteomes" id="UP000644507">
    <property type="component" value="Unassembled WGS sequence"/>
</dbReference>
<feature type="transmembrane region" description="Helical" evidence="1">
    <location>
        <begin position="194"/>
        <end position="212"/>
    </location>
</feature>
<dbReference type="InterPro" id="IPR000620">
    <property type="entry name" value="EamA_dom"/>
</dbReference>
<evidence type="ECO:0000256" key="1">
    <source>
        <dbReference type="SAM" id="Phobius"/>
    </source>
</evidence>
<name>A0A918TIU8_9BACT</name>
<feature type="transmembrane region" description="Helical" evidence="1">
    <location>
        <begin position="160"/>
        <end position="182"/>
    </location>
</feature>
<feature type="domain" description="EamA" evidence="2">
    <location>
        <begin position="2"/>
        <end position="145"/>
    </location>
</feature>
<dbReference type="SUPFAM" id="SSF103481">
    <property type="entry name" value="Multidrug resistance efflux transporter EmrE"/>
    <property type="match status" value="2"/>
</dbReference>
<keyword evidence="1" id="KW-0472">Membrane</keyword>
<keyword evidence="1" id="KW-0812">Transmembrane</keyword>
<dbReference type="PANTHER" id="PTHR22911:SF137">
    <property type="entry name" value="SOLUTE CARRIER FAMILY 35 MEMBER G2-RELATED"/>
    <property type="match status" value="1"/>
</dbReference>